<dbReference type="InterPro" id="IPR020084">
    <property type="entry name" value="NUDIX_hydrolase_CS"/>
</dbReference>
<dbReference type="Gene3D" id="3.90.79.10">
    <property type="entry name" value="Nucleoside Triphosphate Pyrophosphohydrolase"/>
    <property type="match status" value="1"/>
</dbReference>
<dbReference type="InterPro" id="IPR051325">
    <property type="entry name" value="Nudix_hydrolase_domain"/>
</dbReference>
<proteinExistence type="predicted"/>
<dbReference type="SUPFAM" id="SSF55811">
    <property type="entry name" value="Nudix"/>
    <property type="match status" value="1"/>
</dbReference>
<keyword evidence="4" id="KW-1185">Reference proteome</keyword>
<name>A0ABR4GBG0_9EURO</name>
<dbReference type="InterPro" id="IPR000086">
    <property type="entry name" value="NUDIX_hydrolase_dom"/>
</dbReference>
<sequence length="197" mass="22210">MQHNIDQLALIAQHGGTSQFPTTQFSSEHFVESCGAILFDLSREINRVCLIQYQNAGWLLPKGRRNIGESRHAAALREVEEETGYRCQVYPVSMSTRAPQPDDPENVHDTARLLPDIGEPFMLTVRELDRGVDVKIIWWYIAVVDGDPTGAPSNSKDFTAEFFTCRKALQRLAFQTDRDILSKAMEILERSSSSAHT</sequence>
<gene>
    <name evidence="3" type="ORF">BJX66DRAFT_336120</name>
</gene>
<evidence type="ECO:0000313" key="3">
    <source>
        <dbReference type="EMBL" id="KAL2796370.1"/>
    </source>
</evidence>
<evidence type="ECO:0000313" key="4">
    <source>
        <dbReference type="Proteomes" id="UP001610563"/>
    </source>
</evidence>
<accession>A0ABR4GBG0</accession>
<dbReference type="InterPro" id="IPR015797">
    <property type="entry name" value="NUDIX_hydrolase-like_dom_sf"/>
</dbReference>
<comment type="caution">
    <text evidence="3">The sequence shown here is derived from an EMBL/GenBank/DDBJ whole genome shotgun (WGS) entry which is preliminary data.</text>
</comment>
<dbReference type="PROSITE" id="PS00893">
    <property type="entry name" value="NUDIX_BOX"/>
    <property type="match status" value="1"/>
</dbReference>
<dbReference type="PANTHER" id="PTHR21340:SF0">
    <property type="entry name" value="BIS(5'-NUCLEOSYL)-TETRAPHOSPHATASE [ASYMMETRICAL]"/>
    <property type="match status" value="1"/>
</dbReference>
<evidence type="ECO:0000256" key="1">
    <source>
        <dbReference type="ARBA" id="ARBA00022801"/>
    </source>
</evidence>
<dbReference type="PROSITE" id="PS51462">
    <property type="entry name" value="NUDIX"/>
    <property type="match status" value="1"/>
</dbReference>
<feature type="domain" description="Nudix hydrolase" evidence="2">
    <location>
        <begin position="29"/>
        <end position="186"/>
    </location>
</feature>
<dbReference type="Pfam" id="PF00293">
    <property type="entry name" value="NUDIX"/>
    <property type="match status" value="1"/>
</dbReference>
<dbReference type="EMBL" id="JBFTWV010000027">
    <property type="protein sequence ID" value="KAL2796370.1"/>
    <property type="molecule type" value="Genomic_DNA"/>
</dbReference>
<organism evidence="3 4">
    <name type="scientific">Aspergillus keveii</name>
    <dbReference type="NCBI Taxonomy" id="714993"/>
    <lineage>
        <taxon>Eukaryota</taxon>
        <taxon>Fungi</taxon>
        <taxon>Dikarya</taxon>
        <taxon>Ascomycota</taxon>
        <taxon>Pezizomycotina</taxon>
        <taxon>Eurotiomycetes</taxon>
        <taxon>Eurotiomycetidae</taxon>
        <taxon>Eurotiales</taxon>
        <taxon>Aspergillaceae</taxon>
        <taxon>Aspergillus</taxon>
        <taxon>Aspergillus subgen. Nidulantes</taxon>
    </lineage>
</organism>
<reference evidence="3 4" key="1">
    <citation type="submission" date="2024-07" db="EMBL/GenBank/DDBJ databases">
        <title>Section-level genome sequencing and comparative genomics of Aspergillus sections Usti and Cavernicolus.</title>
        <authorList>
            <consortium name="Lawrence Berkeley National Laboratory"/>
            <person name="Nybo J.L."/>
            <person name="Vesth T.C."/>
            <person name="Theobald S."/>
            <person name="Frisvad J.C."/>
            <person name="Larsen T.O."/>
            <person name="Kjaerboelling I."/>
            <person name="Rothschild-Mancinelli K."/>
            <person name="Lyhne E.K."/>
            <person name="Kogle M.E."/>
            <person name="Barry K."/>
            <person name="Clum A."/>
            <person name="Na H."/>
            <person name="Ledsgaard L."/>
            <person name="Lin J."/>
            <person name="Lipzen A."/>
            <person name="Kuo A."/>
            <person name="Riley R."/>
            <person name="Mondo S."/>
            <person name="Labutti K."/>
            <person name="Haridas S."/>
            <person name="Pangalinan J."/>
            <person name="Salamov A.A."/>
            <person name="Simmons B.A."/>
            <person name="Magnuson J.K."/>
            <person name="Chen J."/>
            <person name="Drula E."/>
            <person name="Henrissat B."/>
            <person name="Wiebenga A."/>
            <person name="Lubbers R.J."/>
            <person name="Gomes A.C."/>
            <person name="Makela M.R."/>
            <person name="Stajich J."/>
            <person name="Grigoriev I.V."/>
            <person name="Mortensen U.H."/>
            <person name="De Vries R.P."/>
            <person name="Baker S.E."/>
            <person name="Andersen M.R."/>
        </authorList>
    </citation>
    <scope>NUCLEOTIDE SEQUENCE [LARGE SCALE GENOMIC DNA]</scope>
    <source>
        <strain evidence="3 4">CBS 209.92</strain>
    </source>
</reference>
<dbReference type="Proteomes" id="UP001610563">
    <property type="component" value="Unassembled WGS sequence"/>
</dbReference>
<dbReference type="PANTHER" id="PTHR21340">
    <property type="entry name" value="DIADENOSINE 5,5-P1,P4-TETRAPHOSPHATE PYROPHOSPHOHYDROLASE MUTT"/>
    <property type="match status" value="1"/>
</dbReference>
<keyword evidence="1" id="KW-0378">Hydrolase</keyword>
<protein>
    <recommendedName>
        <fullName evidence="2">Nudix hydrolase domain-containing protein</fullName>
    </recommendedName>
</protein>
<evidence type="ECO:0000259" key="2">
    <source>
        <dbReference type="PROSITE" id="PS51462"/>
    </source>
</evidence>